<evidence type="ECO:0000313" key="1">
    <source>
        <dbReference type="EMBL" id="PXF56376.1"/>
    </source>
</evidence>
<evidence type="ECO:0000313" key="2">
    <source>
        <dbReference type="Proteomes" id="UP000248329"/>
    </source>
</evidence>
<accession>A0AC61KY15</accession>
<sequence length="122" mass="13496">MVARGDHLKKSYKSWNETKSLMEDNDMFKRIDEIIQGSIRPVLRADGGDITLIDVSGGVVTITLKKTTVPTTFSEFIRTFEVPRACLCGRGAVRVASVREGILNRLKEEVPGISEVVVANDM</sequence>
<protein>
    <submittedName>
        <fullName evidence="1">Uncharacterized protein</fullName>
    </submittedName>
</protein>
<gene>
    <name evidence="1" type="ORF">C4B59_16985</name>
</gene>
<reference evidence="1" key="1">
    <citation type="submission" date="2018-01" db="EMBL/GenBank/DDBJ databases">
        <authorList>
            <person name="Krukenberg V."/>
        </authorList>
    </citation>
    <scope>NUCLEOTIDE SEQUENCE</scope>
    <source>
        <strain evidence="1">E20ANME2</strain>
    </source>
</reference>
<dbReference type="Proteomes" id="UP000248329">
    <property type="component" value="Unassembled WGS sequence"/>
</dbReference>
<dbReference type="EMBL" id="PQXF01000106">
    <property type="protein sequence ID" value="PXF56376.1"/>
    <property type="molecule type" value="Genomic_DNA"/>
</dbReference>
<comment type="caution">
    <text evidence="1">The sequence shown here is derived from an EMBL/GenBank/DDBJ whole genome shotgun (WGS) entry which is preliminary data.</text>
</comment>
<proteinExistence type="predicted"/>
<name>A0AC61KY15_9EURY</name>
<organism evidence="1 2">
    <name type="scientific">Candidatus Methanogaster sp</name>
    <dbReference type="NCBI Taxonomy" id="3386292"/>
    <lineage>
        <taxon>Archaea</taxon>
        <taxon>Methanobacteriati</taxon>
        <taxon>Methanobacteriota</taxon>
        <taxon>Stenosarchaea group</taxon>
        <taxon>Methanomicrobia</taxon>
        <taxon>Methanosarcinales</taxon>
        <taxon>ANME-2 cluster</taxon>
        <taxon>Candidatus Methanogasteraceae</taxon>
        <taxon>Candidatus Methanogaster</taxon>
    </lineage>
</organism>